<accession>A0A6L2KDH8</accession>
<dbReference type="InterPro" id="IPR039537">
    <property type="entry name" value="Retrotran_Ty1/copia-like"/>
</dbReference>
<dbReference type="PROSITE" id="PS50994">
    <property type="entry name" value="INTEGRASE"/>
    <property type="match status" value="1"/>
</dbReference>
<dbReference type="Pfam" id="PF07727">
    <property type="entry name" value="RVT_2"/>
    <property type="match status" value="1"/>
</dbReference>
<evidence type="ECO:0000256" key="2">
    <source>
        <dbReference type="ARBA" id="ARBA00022801"/>
    </source>
</evidence>
<keyword evidence="1" id="KW-0479">Metal-binding</keyword>
<dbReference type="SUPFAM" id="SSF56672">
    <property type="entry name" value="DNA/RNA polymerases"/>
    <property type="match status" value="1"/>
</dbReference>
<dbReference type="Pfam" id="PF14223">
    <property type="entry name" value="Retrotran_gag_2"/>
    <property type="match status" value="1"/>
</dbReference>
<evidence type="ECO:0000313" key="6">
    <source>
        <dbReference type="EMBL" id="GEU47538.1"/>
    </source>
</evidence>
<dbReference type="Pfam" id="PF25597">
    <property type="entry name" value="SH3_retrovirus"/>
    <property type="match status" value="1"/>
</dbReference>
<comment type="caution">
    <text evidence="6">The sequence shown here is derived from an EMBL/GenBank/DDBJ whole genome shotgun (WGS) entry which is preliminary data.</text>
</comment>
<dbReference type="PANTHER" id="PTHR42648:SF32">
    <property type="entry name" value="RIBONUCLEASE H-LIKE DOMAIN, GAG-PRE-INTEGRASE DOMAIN PROTEIN-RELATED"/>
    <property type="match status" value="1"/>
</dbReference>
<dbReference type="GO" id="GO:0003676">
    <property type="term" value="F:nucleic acid binding"/>
    <property type="evidence" value="ECO:0007669"/>
    <property type="project" value="InterPro"/>
</dbReference>
<protein>
    <recommendedName>
        <fullName evidence="5">Integrase catalytic domain-containing protein</fullName>
    </recommendedName>
</protein>
<sequence>MILESVESGPLLWPSIEENGVTRLKKYSELSTTKSIQADCDVKATNIILQGLPLEVYALVSTHKVAKELWERIQMLMQGTSFTKQERECKLYDEFDMFAYKKGESLCDYYLRFSLLLNDMNIYNMKLEQFQVNRKFLNTLPPEWSKFVTDVELVRDLHTTNVDQLHAYLGQHEYHANEVRLMHERTLDPLALVAHHQMNKSTYQQHQQSYHPHQLQPQVSRYQSSQYATQYHPPQYPSTNNQLRTSSNPRQQATINNERVTIQPMQRRQNSMTAGLTRPYTSRSSETLGKHRVIVCYNCKEEELEFLVDPGIAENSSTQYEGTNNAAYQADDLDAYDSDCDELNSAKIALMANLSHYGSDNLAEVQNQDNAYNNVLDQENSSSHALQDDLILSVIEQLKKQVVNCTKINQDNKNVNEILTAKLERYKNQERILKEKNNVDNASVSYEQCLEIEKLKHTLFEHLKEKESLEQNVTRLLNDFQKEESQNINRELALEKQALGFQNPCYLKRAQQLKPKLYDGSVIEKSNAIVIHESEETLMLAEESRSKMIQKQNEPIMSKRKLSYQLNKIFGLDIVNIVVHDYVTSANKTVKVCERCVPIETELQKNFINKECYHTLFKKFNTLEKHCISLEVDNQLKKEIFQRNNTFSIQSAPTFDQLFEINDLKAQSQEKDTVIVKLKERLKSLSGNVQDGKIKRELEEIETINIELDHGVTKLVAENEHLKQTYKQLYDSIKLGKDIVNEAVPLHFIDPELLKINVTPLAPKLRNNRTAHTDYLRHTQDEIATLREIVERVNLLSSVSGSQPQGNTKNARIQRAPSKAKKNKLEDYHRKVRPSLNKKKSVVDTKAISSEKLNLLHMDLCGPMHTKSVNEKKYILVIVDDYSRFTWVKFLRSKDEASDFIIKFLKMIQVRLKVSVRRIRINNGTEFVNQTLHDYYEEVDISHETSVARSPQQNGVVKRRNRTLIEAACTMLIYAQAPLFLWVEAMATACYTQNRSIIRLRHGKTPYELLHNKLPDLSFLHVFGALCYPTNDSENLGKLQPKAYIGIFIGYAPTKKAFRSYNRRTRRIVETIHVDFDEMTTMASEQSSSRTALNKITPATISSGLVQKSSSLTPFVPPSRKDWDLLFQPVFDELLNPSPSVNHQAPEVIDPIDDVIPPVQDDSTGSPSSTTVDQDASSASKSYITTEIHSSVIPQDVKEDNLDIEVAHMGNDPLLGVVITDVTSAQFSSTDHPLNNIIGQLSRLVSTRLQLHEQALFCYYDAFLSLVEPNSYKDALTQSCWIEAMQEELNEFERLEAWELVPCLDKVMVITLKWIYKVKLDELGRILKNKARLVARGYRQEEGIDFEESFAPVARLEAIWIFLVFAAHKNMVVYQMDVKTAFLNGNLREEVYVSQPNGFVDQDNPNHVYKLKKALCGLKQAPRAWYDMLSSFLISQDFSKGSVNWTLFNHRNGNALVMKYGFESCDLVDTPMVEKSKLDEDKERKAIDQSHCHVMIGTFFYLTASRPDLQFTICMCARYQARPTEKHVHLVKRIFRYLCGTVHQGLWYLKDSSVALTAFTDADHASCQDTHRITSGSVQFLGERLISWSSKRQKSAAISSTEVEYIVLQGCCAQIIWMRSHLSDYGLGFNKIPILKIGRSNFRLLSDIKSKELTLQLVYDVLRICPFFKAFLITADVPKIYMQEFWAIGTVHYHSIQFMMDNKKYIINLELFRNILHICPRVHGQSFSETPFEEEILAFIRFLGHSAAIRTLTNDPSIPRRNKVNWHYVRDDHMFSIIKPVSKHQNTQQFGALLPIELTNDATRNSKVYKEYYAIATGEAVAKPKASVRRTRSSSDTSITPPTAAASPRLTASAKGKQTAKASKAKSLYAFSEVAMTKAQQLKLVTKRSMQQTHISQPSGSGADEGTGSKPGDDDDDEEDEVDEGEKGNDDDDDDDDDDEDDDGEEGDDDDDADQEVVRDDDKDDDEEGGDDEHGSNEEIREEESFKPTLQTPKYNEDDGDGDEDLNLNIGKEERHDEEEEEDEVYRDVNINQGRGLPTSLEVEDSHVTLTPVKPDGQQERSSVSSQFVTSMLNLTLDVGMESIFETTSQLDVPTPTSVDPSPITAPTMTSSTIATTTTTTSQAPILPTTVPSDIIQHLPRFGSLFRFDDRLSSLEENFSEFRQTNQFAESDRLHDETQRENDEFLRTVDENIKKIIKETVKEQVKAQVSKILPRIKQAVNEKLKAEVLTRSSHTSRTSYVVATDLSEMELKKILIEKIEGNKSIQRSDEQRNLYKALVDAYESDKIILDTYGETMEDPSHLKFDTGADDQPIVQSSQHPEWFSPQQKPPTPDRDWNKTFSAVYESIQPWISELVKQADSRSSFNELMDTPLDFSNILINRIIVDTLTPELLAGPTYELMKGSCKSLIELEYHWVNLKGTSSRKYTTYVTKTKAVDYEYIKWIEDMVPRTMWITESIGYDKHALKGRRIIAITELKIVEWHSYKHLDWITVQRDDDKLYKFKEGDFKRLRIQDIKDMLLLLRCVEDLQLGVESYQKKLNLTKLDSYRLMRIDELHKFSDGTLTDVRTALDDRLKGIQMQYLTQSIWRKSDKDRAVAMIQAIDKRLQTRRIIKSLERFVGGRLYEGDFRMLQSTI</sequence>
<dbReference type="InterPro" id="IPR057670">
    <property type="entry name" value="SH3_retrovirus"/>
</dbReference>
<feature type="region of interest" description="Disordered" evidence="4">
    <location>
        <begin position="1885"/>
        <end position="2029"/>
    </location>
</feature>
<feature type="compositionally biased region" description="Basic and acidic residues" evidence="4">
    <location>
        <begin position="1972"/>
        <end position="1986"/>
    </location>
</feature>
<feature type="region of interest" description="Disordered" evidence="4">
    <location>
        <begin position="799"/>
        <end position="827"/>
    </location>
</feature>
<feature type="compositionally biased region" description="Polar residues" evidence="4">
    <location>
        <begin position="799"/>
        <end position="811"/>
    </location>
</feature>
<feature type="coiled-coil region" evidence="3">
    <location>
        <begin position="409"/>
        <end position="486"/>
    </location>
</feature>
<evidence type="ECO:0000256" key="4">
    <source>
        <dbReference type="SAM" id="MobiDB-lite"/>
    </source>
</evidence>
<name>A0A6L2KDH8_TANCI</name>
<dbReference type="Pfam" id="PF00665">
    <property type="entry name" value="rve"/>
    <property type="match status" value="1"/>
</dbReference>
<dbReference type="InterPro" id="IPR043502">
    <property type="entry name" value="DNA/RNA_pol_sf"/>
</dbReference>
<organism evidence="6">
    <name type="scientific">Tanacetum cinerariifolium</name>
    <name type="common">Dalmatian daisy</name>
    <name type="synonym">Chrysanthemum cinerariifolium</name>
    <dbReference type="NCBI Taxonomy" id="118510"/>
    <lineage>
        <taxon>Eukaryota</taxon>
        <taxon>Viridiplantae</taxon>
        <taxon>Streptophyta</taxon>
        <taxon>Embryophyta</taxon>
        <taxon>Tracheophyta</taxon>
        <taxon>Spermatophyta</taxon>
        <taxon>Magnoliopsida</taxon>
        <taxon>eudicotyledons</taxon>
        <taxon>Gunneridae</taxon>
        <taxon>Pentapetalae</taxon>
        <taxon>asterids</taxon>
        <taxon>campanulids</taxon>
        <taxon>Asterales</taxon>
        <taxon>Asteraceae</taxon>
        <taxon>Asteroideae</taxon>
        <taxon>Anthemideae</taxon>
        <taxon>Anthemidinae</taxon>
        <taxon>Tanacetum</taxon>
    </lineage>
</organism>
<dbReference type="InterPro" id="IPR036397">
    <property type="entry name" value="RNaseH_sf"/>
</dbReference>
<feature type="compositionally biased region" description="Low complexity" evidence="4">
    <location>
        <begin position="1834"/>
        <end position="1849"/>
    </location>
</feature>
<feature type="compositionally biased region" description="Polar residues" evidence="4">
    <location>
        <begin position="1161"/>
        <end position="1179"/>
    </location>
</feature>
<dbReference type="InterPro" id="IPR013103">
    <property type="entry name" value="RVT_2"/>
</dbReference>
<gene>
    <name evidence="6" type="ORF">Tci_019516</name>
</gene>
<evidence type="ECO:0000259" key="5">
    <source>
        <dbReference type="PROSITE" id="PS50994"/>
    </source>
</evidence>
<proteinExistence type="predicted"/>
<dbReference type="CDD" id="cd09272">
    <property type="entry name" value="RNase_HI_RT_Ty1"/>
    <property type="match status" value="1"/>
</dbReference>
<evidence type="ECO:0000256" key="3">
    <source>
        <dbReference type="SAM" id="Coils"/>
    </source>
</evidence>
<keyword evidence="3" id="KW-0175">Coiled coil</keyword>
<feature type="region of interest" description="Disordered" evidence="4">
    <location>
        <begin position="1823"/>
        <end position="1858"/>
    </location>
</feature>
<feature type="domain" description="Integrase catalytic" evidence="5">
    <location>
        <begin position="830"/>
        <end position="1014"/>
    </location>
</feature>
<feature type="compositionally biased region" description="Acidic residues" evidence="4">
    <location>
        <begin position="1913"/>
        <end position="1955"/>
    </location>
</feature>
<dbReference type="SUPFAM" id="SSF53098">
    <property type="entry name" value="Ribonuclease H-like"/>
    <property type="match status" value="1"/>
</dbReference>
<dbReference type="GO" id="GO:0016787">
    <property type="term" value="F:hydrolase activity"/>
    <property type="evidence" value="ECO:0007669"/>
    <property type="project" value="UniProtKB-KW"/>
</dbReference>
<reference evidence="6" key="1">
    <citation type="journal article" date="2019" name="Sci. Rep.">
        <title>Draft genome of Tanacetum cinerariifolium, the natural source of mosquito coil.</title>
        <authorList>
            <person name="Yamashiro T."/>
            <person name="Shiraishi A."/>
            <person name="Satake H."/>
            <person name="Nakayama K."/>
        </authorList>
    </citation>
    <scope>NUCLEOTIDE SEQUENCE</scope>
</reference>
<dbReference type="EMBL" id="BKCJ010002286">
    <property type="protein sequence ID" value="GEU47538.1"/>
    <property type="molecule type" value="Genomic_DNA"/>
</dbReference>
<dbReference type="InterPro" id="IPR001584">
    <property type="entry name" value="Integrase_cat-core"/>
</dbReference>
<dbReference type="PANTHER" id="PTHR42648">
    <property type="entry name" value="TRANSPOSASE, PUTATIVE-RELATED"/>
    <property type="match status" value="1"/>
</dbReference>
<feature type="compositionally biased region" description="Polar residues" evidence="4">
    <location>
        <begin position="1888"/>
        <end position="1900"/>
    </location>
</feature>
<feature type="region of interest" description="Disordered" evidence="4">
    <location>
        <begin position="1154"/>
        <end position="1179"/>
    </location>
</feature>
<feature type="compositionally biased region" description="Acidic residues" evidence="4">
    <location>
        <begin position="1962"/>
        <end position="1971"/>
    </location>
</feature>
<dbReference type="GO" id="GO:0015074">
    <property type="term" value="P:DNA integration"/>
    <property type="evidence" value="ECO:0007669"/>
    <property type="project" value="InterPro"/>
</dbReference>
<dbReference type="Gene3D" id="3.30.420.10">
    <property type="entry name" value="Ribonuclease H-like superfamily/Ribonuclease H"/>
    <property type="match status" value="1"/>
</dbReference>
<dbReference type="InterPro" id="IPR012337">
    <property type="entry name" value="RNaseH-like_sf"/>
</dbReference>
<feature type="compositionally biased region" description="Acidic residues" evidence="4">
    <location>
        <begin position="2016"/>
        <end position="2025"/>
    </location>
</feature>
<dbReference type="GO" id="GO:0046872">
    <property type="term" value="F:metal ion binding"/>
    <property type="evidence" value="ECO:0007669"/>
    <property type="project" value="UniProtKB-KW"/>
</dbReference>
<evidence type="ECO:0000256" key="1">
    <source>
        <dbReference type="ARBA" id="ARBA00022723"/>
    </source>
</evidence>
<keyword evidence="2" id="KW-0378">Hydrolase</keyword>